<dbReference type="OrthoDB" id="9766710at2"/>
<dbReference type="SMART" id="SM00028">
    <property type="entry name" value="TPR"/>
    <property type="match status" value="4"/>
</dbReference>
<dbReference type="SUPFAM" id="SSF48452">
    <property type="entry name" value="TPR-like"/>
    <property type="match status" value="2"/>
</dbReference>
<dbReference type="PANTHER" id="PTHR12558">
    <property type="entry name" value="CELL DIVISION CYCLE 16,23,27"/>
    <property type="match status" value="1"/>
</dbReference>
<evidence type="ECO:0000313" key="3">
    <source>
        <dbReference type="Proteomes" id="UP000283087"/>
    </source>
</evidence>
<dbReference type="InterPro" id="IPR019734">
    <property type="entry name" value="TPR_rpt"/>
</dbReference>
<dbReference type="Proteomes" id="UP000283087">
    <property type="component" value="Unassembled WGS sequence"/>
</dbReference>
<reference evidence="2 3" key="1">
    <citation type="submission" date="2018-11" db="EMBL/GenBank/DDBJ databases">
        <title>The draft genome sequence of Amphritea opalescens ANRC-JH13T.</title>
        <authorList>
            <person name="Fang Z."/>
            <person name="Zhang Y."/>
            <person name="Han X."/>
        </authorList>
    </citation>
    <scope>NUCLEOTIDE SEQUENCE [LARGE SCALE GENOMIC DNA]</scope>
    <source>
        <strain evidence="2 3">ANRC-JH13</strain>
    </source>
</reference>
<dbReference type="GO" id="GO:0042802">
    <property type="term" value="F:identical protein binding"/>
    <property type="evidence" value="ECO:0007669"/>
    <property type="project" value="InterPro"/>
</dbReference>
<dbReference type="PROSITE" id="PS51257">
    <property type="entry name" value="PROKAR_LIPOPROTEIN"/>
    <property type="match status" value="1"/>
</dbReference>
<comment type="caution">
    <text evidence="2">The sequence shown here is derived from an EMBL/GenBank/DDBJ whole genome shotgun (WGS) entry which is preliminary data.</text>
</comment>
<dbReference type="Pfam" id="PF13432">
    <property type="entry name" value="TPR_16"/>
    <property type="match status" value="1"/>
</dbReference>
<accession>A0A430KTL8</accession>
<evidence type="ECO:0000313" key="2">
    <source>
        <dbReference type="EMBL" id="RTE66654.1"/>
    </source>
</evidence>
<dbReference type="InterPro" id="IPR011717">
    <property type="entry name" value="TPR-4"/>
</dbReference>
<protein>
    <recommendedName>
        <fullName evidence="4">Tetratricopeptide repeat protein</fullName>
    </recommendedName>
</protein>
<dbReference type="Gene3D" id="1.25.40.10">
    <property type="entry name" value="Tetratricopeptide repeat domain"/>
    <property type="match status" value="2"/>
</dbReference>
<dbReference type="Pfam" id="PF14559">
    <property type="entry name" value="TPR_19"/>
    <property type="match status" value="1"/>
</dbReference>
<organism evidence="2 3">
    <name type="scientific">Amphritea opalescens</name>
    <dbReference type="NCBI Taxonomy" id="2490544"/>
    <lineage>
        <taxon>Bacteria</taxon>
        <taxon>Pseudomonadati</taxon>
        <taxon>Pseudomonadota</taxon>
        <taxon>Gammaproteobacteria</taxon>
        <taxon>Oceanospirillales</taxon>
        <taxon>Oceanospirillaceae</taxon>
        <taxon>Amphritea</taxon>
    </lineage>
</organism>
<dbReference type="PANTHER" id="PTHR12558:SF13">
    <property type="entry name" value="CELL DIVISION CYCLE PROTEIN 27 HOMOLOG"/>
    <property type="match status" value="1"/>
</dbReference>
<keyword evidence="1" id="KW-0802">TPR repeat</keyword>
<dbReference type="AlphaFoldDB" id="A0A430KTL8"/>
<dbReference type="Pfam" id="PF13174">
    <property type="entry name" value="TPR_6"/>
    <property type="match status" value="1"/>
</dbReference>
<name>A0A430KTL8_9GAMM</name>
<dbReference type="InterPro" id="IPR011990">
    <property type="entry name" value="TPR-like_helical_dom_sf"/>
</dbReference>
<keyword evidence="3" id="KW-1185">Reference proteome</keyword>
<gene>
    <name evidence="2" type="ORF">EH243_06100</name>
</gene>
<proteinExistence type="predicted"/>
<evidence type="ECO:0000256" key="1">
    <source>
        <dbReference type="PROSITE-ProRule" id="PRU00339"/>
    </source>
</evidence>
<feature type="repeat" description="TPR" evidence="1">
    <location>
        <begin position="195"/>
        <end position="228"/>
    </location>
</feature>
<dbReference type="EMBL" id="RQXW01000004">
    <property type="protein sequence ID" value="RTE66654.1"/>
    <property type="molecule type" value="Genomic_DNA"/>
</dbReference>
<dbReference type="Pfam" id="PF07721">
    <property type="entry name" value="TPR_4"/>
    <property type="match status" value="1"/>
</dbReference>
<sequence length="582" mass="65396">MKASMPIPTSVAKIATPLTVAVIGLLLSLTGCSSHQSKVEEQLETPLPTVEYRPGELNRETLYDLIVAEIAGQRKAFDLSLENYLHQSQLTKDPEIAQRATYIAQYLQRPDELLEAARLWQIAEPQNPEPYQIAASLLLHQGDFAAALPLLRQALSQSDKQTLMIISAQAEQFSPEEARAYISLLEEHAQQNSNATLLTTLGTLYAQQGNNVKALQRFNAAISDDPEYLEAVIKKAELLRSQGAFNQAITVLEPHMNADQPDQQVFTLYVQLLFQSKQTQKAVQQALLLVETFPEEPQLTFYTALLLLENDQVAKSRNIMQTLLQQYPDNTTPHYYLGLIDQHDGNRAAAIDHFIQVKDNTNILSAYRRIASLLDHPSDRPQLQTILQEARNNMPEIDIPLYAIEAEWLNLHDFKDIALSVLDEALQQHSDNVNLLYSRAMTLPPQDIDLIEKDLREVLKQEPDNSMALNALGYTLSLYTDRFDEAYELVNSALALSPNDPSILDSMGWILLKQGKPYAAVDYLQQAYQRFPDPEVSAHLIQAYHAAGDQKTALALLKKERLKHPGNEFLQEAAESINAPQD</sequence>
<dbReference type="PROSITE" id="PS50005">
    <property type="entry name" value="TPR"/>
    <property type="match status" value="1"/>
</dbReference>
<evidence type="ECO:0008006" key="4">
    <source>
        <dbReference type="Google" id="ProtNLM"/>
    </source>
</evidence>